<proteinExistence type="predicted"/>
<evidence type="ECO:0000313" key="2">
    <source>
        <dbReference type="Proteomes" id="UP000596349"/>
    </source>
</evidence>
<dbReference type="EMBL" id="LR881116">
    <property type="protein sequence ID" value="CAD5240302.1"/>
    <property type="molecule type" value="Genomic_DNA"/>
</dbReference>
<reference evidence="1 2" key="1">
    <citation type="submission" date="2020-09" db="EMBL/GenBank/DDBJ databases">
        <authorList>
            <person name="Jameson E."/>
        </authorList>
    </citation>
    <scope>NUCLEOTIDE SEQUENCE [LARGE SCALE GENOMIC DNA]</scope>
</reference>
<keyword evidence="2" id="KW-1185">Reference proteome</keyword>
<protein>
    <submittedName>
        <fullName evidence="1">Receptor-binding protein</fullName>
    </submittedName>
</protein>
<sequence length="650" mass="73170">MGFFAGKLGSKSVFSLDTRRGGSPNDHANPNGDTIFHSDMPFLFVEKRYRVNVNPEGDRGYFVGEMPAELANILSNDQDQVIIPVYVFIHDGREMRKQLMGRQENVGYNIFQADWVQSLAVTGSQHGSTFPDMQIEWGTWRRGGLNNLEAEIARQGTGGSMARISFGGDDYAPETNFYCAYGAAAAGPNNIPGWNRVTQRNWNPYNGWNAGGYENIGRVTMEMQNLLNPNWIGPLGPLGQGHNWVFIRPGGSRVHGWSKVGLGDSWNDWRFTHTYPDFYRPDYDYAQYLCQQMRGDFSHFGDSFQWDGGEWGPLLPMGFEYTYPIWPVAIEFLKLNLRTRGRQGGYVVTNPFQGNEIKISKNEFIIRNYDLRQTDMEMLIAISGGAGDRLGWANSWFSTNNLLNGMGDIGDGGSLNLCGARSSDGVTETLVPNQGGSGAGYPGNVKMGFYKFPRNSTVEISSRDNAIKLNGQDIWSGTHRPLHLWNGWQKNDVIIGHNYELIQCNEGQEIMLGEYDLGLNAGNHTNIIIMSMEYMAAGLHITGDKQFMKGAGLRWEGAGRRLSDDGYNRGDAFHHMFITLPSDVYIPIHARRTWSYFDASNTGEGKPRANLVYYLRKRGDNGMVQFWVRSWSKVGWINVPKYRVNLQKVV</sequence>
<accession>A0A7R8MN29</accession>
<dbReference type="Proteomes" id="UP000596349">
    <property type="component" value="Chromosome"/>
</dbReference>
<name>A0A7R8MN29_9CAUD</name>
<keyword evidence="1" id="KW-0675">Receptor</keyword>
<organism evidence="1 2">
    <name type="scientific">Klebsiella phage vB_KaS-Veronica</name>
    <dbReference type="NCBI Taxonomy" id="2762824"/>
    <lineage>
        <taxon>Viruses</taxon>
        <taxon>Duplodnaviria</taxon>
        <taxon>Heunggongvirae</taxon>
        <taxon>Uroviricota</taxon>
        <taxon>Caudoviricetes</taxon>
        <taxon>Demerecviridae</taxon>
        <taxon>Sugarlandvirus</taxon>
        <taxon>Sugarlandvirus veronica</taxon>
    </lineage>
</organism>
<evidence type="ECO:0000313" key="1">
    <source>
        <dbReference type="EMBL" id="CAD5240302.1"/>
    </source>
</evidence>
<gene>
    <name evidence="1" type="ORF">EKKBBHHG_00153</name>
</gene>